<name>A0ABT9QN30_9ACTN</name>
<protein>
    <submittedName>
        <fullName evidence="3">Membrane protease YdiL (CAAX protease family)</fullName>
    </submittedName>
</protein>
<evidence type="ECO:0000313" key="3">
    <source>
        <dbReference type="EMBL" id="MDP9848177.1"/>
    </source>
</evidence>
<gene>
    <name evidence="3" type="ORF">J2853_007388</name>
</gene>
<feature type="transmembrane region" description="Helical" evidence="1">
    <location>
        <begin position="206"/>
        <end position="225"/>
    </location>
</feature>
<keyword evidence="3" id="KW-0378">Hydrolase</keyword>
<keyword evidence="1" id="KW-0812">Transmembrane</keyword>
<dbReference type="RefSeq" id="WP_307565303.1">
    <property type="nucleotide sequence ID" value="NZ_JAUSQU010000001.1"/>
</dbReference>
<feature type="transmembrane region" description="Helical" evidence="1">
    <location>
        <begin position="6"/>
        <end position="26"/>
    </location>
</feature>
<feature type="domain" description="CAAX prenyl protease 2/Lysostaphin resistance protein A-like" evidence="2">
    <location>
        <begin position="91"/>
        <end position="195"/>
    </location>
</feature>
<evidence type="ECO:0000256" key="1">
    <source>
        <dbReference type="SAM" id="Phobius"/>
    </source>
</evidence>
<accession>A0ABT9QN30</accession>
<dbReference type="GO" id="GO:0008233">
    <property type="term" value="F:peptidase activity"/>
    <property type="evidence" value="ECO:0007669"/>
    <property type="project" value="UniProtKB-KW"/>
</dbReference>
<keyword evidence="1" id="KW-1133">Transmembrane helix</keyword>
<dbReference type="GO" id="GO:0006508">
    <property type="term" value="P:proteolysis"/>
    <property type="evidence" value="ECO:0007669"/>
    <property type="project" value="UniProtKB-KW"/>
</dbReference>
<dbReference type="Pfam" id="PF02517">
    <property type="entry name" value="Rce1-like"/>
    <property type="match status" value="1"/>
</dbReference>
<evidence type="ECO:0000259" key="2">
    <source>
        <dbReference type="Pfam" id="PF02517"/>
    </source>
</evidence>
<keyword evidence="4" id="KW-1185">Reference proteome</keyword>
<evidence type="ECO:0000313" key="4">
    <source>
        <dbReference type="Proteomes" id="UP001225356"/>
    </source>
</evidence>
<reference evidence="3 4" key="1">
    <citation type="submission" date="2023-07" db="EMBL/GenBank/DDBJ databases">
        <title>Sequencing the genomes of 1000 actinobacteria strains.</title>
        <authorList>
            <person name="Klenk H.-P."/>
        </authorList>
    </citation>
    <scope>NUCLEOTIDE SEQUENCE [LARGE SCALE GENOMIC DNA]</scope>
    <source>
        <strain evidence="3 4">DSM 46740</strain>
    </source>
</reference>
<dbReference type="InterPro" id="IPR042150">
    <property type="entry name" value="MmRce1-like"/>
</dbReference>
<dbReference type="PANTHER" id="PTHR35797">
    <property type="entry name" value="PROTEASE-RELATED"/>
    <property type="match status" value="1"/>
</dbReference>
<dbReference type="PANTHER" id="PTHR35797:SF1">
    <property type="entry name" value="PROTEASE"/>
    <property type="match status" value="1"/>
</dbReference>
<comment type="caution">
    <text evidence="3">The sequence shown here is derived from an EMBL/GenBank/DDBJ whole genome shotgun (WGS) entry which is preliminary data.</text>
</comment>
<keyword evidence="1" id="KW-0472">Membrane</keyword>
<dbReference type="EMBL" id="JAUSQU010000001">
    <property type="protein sequence ID" value="MDP9848177.1"/>
    <property type="molecule type" value="Genomic_DNA"/>
</dbReference>
<proteinExistence type="predicted"/>
<keyword evidence="3" id="KW-0645">Protease</keyword>
<feature type="transmembrane region" description="Helical" evidence="1">
    <location>
        <begin position="83"/>
        <end position="104"/>
    </location>
</feature>
<organism evidence="3 4">
    <name type="scientific">Streptosporangium lutulentum</name>
    <dbReference type="NCBI Taxonomy" id="1461250"/>
    <lineage>
        <taxon>Bacteria</taxon>
        <taxon>Bacillati</taxon>
        <taxon>Actinomycetota</taxon>
        <taxon>Actinomycetes</taxon>
        <taxon>Streptosporangiales</taxon>
        <taxon>Streptosporangiaceae</taxon>
        <taxon>Streptosporangium</taxon>
    </lineage>
</organism>
<feature type="transmembrane region" description="Helical" evidence="1">
    <location>
        <begin position="181"/>
        <end position="200"/>
    </location>
</feature>
<feature type="transmembrane region" description="Helical" evidence="1">
    <location>
        <begin position="47"/>
        <end position="71"/>
    </location>
</feature>
<dbReference type="Proteomes" id="UP001225356">
    <property type="component" value="Unassembled WGS sequence"/>
</dbReference>
<dbReference type="InterPro" id="IPR003675">
    <property type="entry name" value="Rce1/LyrA-like_dom"/>
</dbReference>
<feature type="transmembrane region" description="Helical" evidence="1">
    <location>
        <begin position="125"/>
        <end position="145"/>
    </location>
</feature>
<sequence length="255" mass="27131">MSFPTVVPHLLAGFGPMIGAIVIRARRARLRQPVPAHTVRLRLSMRLFWVPPLLVTASATVLVAALLAHLLGGPMVSLTSAQSLISTVGGPVPFLISMLVAGPLSEEPGWRGTAYPRLRASLSRLQAGLLLGVVWAVWHLPLFFIPGTIQAGFGLFSWSGLLFTLSVVPMALLTGYAYERAGVVAAIAVHFGFNTTMALLGVSSPITLAVVVAVQIVVATTLLAWRRDRKTDLPVQADAHQVVPDSSPRVGQTRG</sequence>
<feature type="transmembrane region" description="Helical" evidence="1">
    <location>
        <begin position="151"/>
        <end position="174"/>
    </location>
</feature>